<keyword evidence="2" id="KW-1185">Reference proteome</keyword>
<proteinExistence type="predicted"/>
<evidence type="ECO:0000313" key="2">
    <source>
        <dbReference type="Proteomes" id="UP000236731"/>
    </source>
</evidence>
<protein>
    <submittedName>
        <fullName evidence="1">Uncharacterized protein</fullName>
    </submittedName>
</protein>
<name>A0A1H6ABQ4_9SPHI</name>
<sequence length="58" mass="6532">MGNGNFRYPYKYLNSYISDLATTYHPHCHISHISNLSSISRIGPPHITLTVSNLTSQI</sequence>
<dbReference type="EMBL" id="FNUT01000008">
    <property type="protein sequence ID" value="SEG45176.1"/>
    <property type="molecule type" value="Genomic_DNA"/>
</dbReference>
<evidence type="ECO:0000313" key="1">
    <source>
        <dbReference type="EMBL" id="SEG45176.1"/>
    </source>
</evidence>
<accession>A0A1H6ABQ4</accession>
<organism evidence="1 2">
    <name type="scientific">Sphingobacterium lactis</name>
    <dbReference type="NCBI Taxonomy" id="797291"/>
    <lineage>
        <taxon>Bacteria</taxon>
        <taxon>Pseudomonadati</taxon>
        <taxon>Bacteroidota</taxon>
        <taxon>Sphingobacteriia</taxon>
        <taxon>Sphingobacteriales</taxon>
        <taxon>Sphingobacteriaceae</taxon>
        <taxon>Sphingobacterium</taxon>
    </lineage>
</organism>
<dbReference type="AlphaFoldDB" id="A0A1H6ABQ4"/>
<reference evidence="2" key="1">
    <citation type="submission" date="2016-10" db="EMBL/GenBank/DDBJ databases">
        <authorList>
            <person name="Varghese N."/>
            <person name="Submissions S."/>
        </authorList>
    </citation>
    <scope>NUCLEOTIDE SEQUENCE [LARGE SCALE GENOMIC DNA]</scope>
    <source>
        <strain evidence="2">DSM 22361</strain>
    </source>
</reference>
<dbReference type="Proteomes" id="UP000236731">
    <property type="component" value="Unassembled WGS sequence"/>
</dbReference>
<gene>
    <name evidence="1" type="ORF">SAMN05421877_10831</name>
</gene>